<feature type="transmembrane region" description="Helical" evidence="2">
    <location>
        <begin position="130"/>
        <end position="156"/>
    </location>
</feature>
<comment type="caution">
    <text evidence="3">The sequence shown here is derived from an EMBL/GenBank/DDBJ whole genome shotgun (WGS) entry which is preliminary data.</text>
</comment>
<dbReference type="Proteomes" id="UP000766570">
    <property type="component" value="Unassembled WGS sequence"/>
</dbReference>
<keyword evidence="2" id="KW-0472">Membrane</keyword>
<dbReference type="Pfam" id="PF12730">
    <property type="entry name" value="ABC2_membrane_4"/>
    <property type="match status" value="1"/>
</dbReference>
<feature type="transmembrane region" description="Helical" evidence="2">
    <location>
        <begin position="244"/>
        <end position="268"/>
    </location>
</feature>
<dbReference type="RefSeq" id="WP_209907398.1">
    <property type="nucleotide sequence ID" value="NZ_BAAAMI010000006.1"/>
</dbReference>
<evidence type="ECO:0000256" key="1">
    <source>
        <dbReference type="SAM" id="MobiDB-lite"/>
    </source>
</evidence>
<feature type="transmembrane region" description="Helical" evidence="2">
    <location>
        <begin position="168"/>
        <end position="192"/>
    </location>
</feature>
<evidence type="ECO:0000313" key="4">
    <source>
        <dbReference type="Proteomes" id="UP000766570"/>
    </source>
</evidence>
<feature type="region of interest" description="Disordered" evidence="1">
    <location>
        <begin position="1"/>
        <end position="23"/>
    </location>
</feature>
<protein>
    <submittedName>
        <fullName evidence="3">ABC-type transport system involved in multi-copper enzyme maturation permease subunit</fullName>
    </submittedName>
</protein>
<feature type="transmembrane region" description="Helical" evidence="2">
    <location>
        <begin position="46"/>
        <end position="68"/>
    </location>
</feature>
<keyword evidence="4" id="KW-1185">Reference proteome</keyword>
<dbReference type="EMBL" id="JAGIOE010000001">
    <property type="protein sequence ID" value="MBP2374369.1"/>
    <property type="molecule type" value="Genomic_DNA"/>
</dbReference>
<evidence type="ECO:0000256" key="2">
    <source>
        <dbReference type="SAM" id="Phobius"/>
    </source>
</evidence>
<name>A0ABS4WDS7_9MICC</name>
<reference evidence="3 4" key="1">
    <citation type="submission" date="2021-03" db="EMBL/GenBank/DDBJ databases">
        <title>Sequencing the genomes of 1000 actinobacteria strains.</title>
        <authorList>
            <person name="Klenk H.-P."/>
        </authorList>
    </citation>
    <scope>NUCLEOTIDE SEQUENCE [LARGE SCALE GENOMIC DNA]</scope>
    <source>
        <strain evidence="3 4">DSM 15454</strain>
    </source>
</reference>
<feature type="transmembrane region" description="Helical" evidence="2">
    <location>
        <begin position="199"/>
        <end position="218"/>
    </location>
</feature>
<feature type="transmembrane region" description="Helical" evidence="2">
    <location>
        <begin position="80"/>
        <end position="103"/>
    </location>
</feature>
<evidence type="ECO:0000313" key="3">
    <source>
        <dbReference type="EMBL" id="MBP2374369.1"/>
    </source>
</evidence>
<gene>
    <name evidence="3" type="ORF">JOF46_002281</name>
</gene>
<proteinExistence type="predicted"/>
<organism evidence="3 4">
    <name type="scientific">Paeniglutamicibacter psychrophenolicus</name>
    <dbReference type="NCBI Taxonomy" id="257454"/>
    <lineage>
        <taxon>Bacteria</taxon>
        <taxon>Bacillati</taxon>
        <taxon>Actinomycetota</taxon>
        <taxon>Actinomycetes</taxon>
        <taxon>Micrococcales</taxon>
        <taxon>Micrococcaceae</taxon>
        <taxon>Paeniglutamicibacter</taxon>
    </lineage>
</organism>
<accession>A0ABS4WDS7</accession>
<dbReference type="PANTHER" id="PTHR37305:SF1">
    <property type="entry name" value="MEMBRANE PROTEIN"/>
    <property type="match status" value="1"/>
</dbReference>
<keyword evidence="2" id="KW-0812">Transmembrane</keyword>
<dbReference type="PANTHER" id="PTHR37305">
    <property type="entry name" value="INTEGRAL MEMBRANE PROTEIN-RELATED"/>
    <property type="match status" value="1"/>
</dbReference>
<sequence length="273" mass="27918">MSGFKATQGETMRQAPMKQSEGPRPGFGAAVAFEFTKLWAVRSTRITLGVALAAQLAMAWLLGFSAWASGENGYESAMPAPFMALACLQLAQLFIATLAALAITSEYSNGTIISSLQAVPVRSRLLGAKAAVLGIVGLVSGVVLVGTGTLVAALAAGTYGAFTVSDMLLALSGGGVYLGMLALVMLGIGALLRSTAGAITGAFVLLFGLPQILPLFTVDWVQRVVGYLPTTAGQVLGTGAVEPYGAATAITVLVAWAGVLLGAGMWVFTRRDA</sequence>
<keyword evidence="2" id="KW-1133">Transmembrane helix</keyword>